<dbReference type="EMBL" id="SLVV01000015">
    <property type="protein sequence ID" value="TCN19869.1"/>
    <property type="molecule type" value="Genomic_DNA"/>
</dbReference>
<evidence type="ECO:0000313" key="2">
    <source>
        <dbReference type="Proteomes" id="UP000295689"/>
    </source>
</evidence>
<comment type="caution">
    <text evidence="1">The sequence shown here is derived from an EMBL/GenBank/DDBJ whole genome shotgun (WGS) entry which is preliminary data.</text>
</comment>
<dbReference type="RefSeq" id="WP_132011192.1">
    <property type="nucleotide sequence ID" value="NZ_JABUHM010000016.1"/>
</dbReference>
<organism evidence="1 2">
    <name type="scientific">Mesobacillus foraminis</name>
    <dbReference type="NCBI Taxonomy" id="279826"/>
    <lineage>
        <taxon>Bacteria</taxon>
        <taxon>Bacillati</taxon>
        <taxon>Bacillota</taxon>
        <taxon>Bacilli</taxon>
        <taxon>Bacillales</taxon>
        <taxon>Bacillaceae</taxon>
        <taxon>Mesobacillus</taxon>
    </lineage>
</organism>
<name>A0A4R2B3V3_9BACI</name>
<evidence type="ECO:0000313" key="1">
    <source>
        <dbReference type="EMBL" id="TCN19869.1"/>
    </source>
</evidence>
<dbReference type="SUPFAM" id="SSF160515">
    <property type="entry name" value="YueI-like"/>
    <property type="match status" value="1"/>
</dbReference>
<reference evidence="1 2" key="1">
    <citation type="journal article" date="2015" name="Stand. Genomic Sci.">
        <title>Genomic Encyclopedia of Bacterial and Archaeal Type Strains, Phase III: the genomes of soil and plant-associated and newly described type strains.</title>
        <authorList>
            <person name="Whitman W.B."/>
            <person name="Woyke T."/>
            <person name="Klenk H.P."/>
            <person name="Zhou Y."/>
            <person name="Lilburn T.G."/>
            <person name="Beck B.J."/>
            <person name="De Vos P."/>
            <person name="Vandamme P."/>
            <person name="Eisen J.A."/>
            <person name="Garrity G."/>
            <person name="Hugenholtz P."/>
            <person name="Kyrpides N.C."/>
        </authorList>
    </citation>
    <scope>NUCLEOTIDE SEQUENCE [LARGE SCALE GENOMIC DNA]</scope>
    <source>
        <strain evidence="1 2">CV53</strain>
    </source>
</reference>
<protein>
    <submittedName>
        <fullName evidence="1">Uncharacterized protein YueI</fullName>
    </submittedName>
</protein>
<dbReference type="AlphaFoldDB" id="A0A4R2B3V3"/>
<dbReference type="Pfam" id="PF07997">
    <property type="entry name" value="DUF1694"/>
    <property type="match status" value="1"/>
</dbReference>
<accession>A0A4R2B3V3</accession>
<dbReference type="PIRSF" id="PIRSF034303">
    <property type="entry name" value="DUF1694"/>
    <property type="match status" value="1"/>
</dbReference>
<dbReference type="Proteomes" id="UP000295689">
    <property type="component" value="Unassembled WGS sequence"/>
</dbReference>
<dbReference type="Gene3D" id="3.30.1330.30">
    <property type="match status" value="1"/>
</dbReference>
<proteinExistence type="predicted"/>
<keyword evidence="2" id="KW-1185">Reference proteome</keyword>
<sequence length="149" mass="16902">MSNQNVDEYLQQGIHGPKQIKPDERRKYLGTLRERVVVAMTQSEVYRKGLEPQLKTLLSENKEAHLYLNGNIDYSALSKYIKAAGNAGVAYTIVTNKEYDSEYGLVLAYEYAIDKEDITLSKKPRPELPKAQAGEKSLFSKVKTLFGRK</sequence>
<gene>
    <name evidence="1" type="ORF">EV146_11539</name>
</gene>
<dbReference type="InterPro" id="IPR029064">
    <property type="entry name" value="Ribosomal_eL30-like_sf"/>
</dbReference>
<dbReference type="InterPro" id="IPR012543">
    <property type="entry name" value="DUF1694"/>
</dbReference>